<evidence type="ECO:0000256" key="1">
    <source>
        <dbReference type="ARBA" id="ARBA00004141"/>
    </source>
</evidence>
<dbReference type="HAMAP" id="MF_01207">
    <property type="entry name" value="MsrQ"/>
    <property type="match status" value="1"/>
</dbReference>
<dbReference type="Proteomes" id="UP001597380">
    <property type="component" value="Unassembled WGS sequence"/>
</dbReference>
<evidence type="ECO:0000313" key="10">
    <source>
        <dbReference type="EMBL" id="MFD2096317.1"/>
    </source>
</evidence>
<evidence type="ECO:0000313" key="11">
    <source>
        <dbReference type="Proteomes" id="UP001597380"/>
    </source>
</evidence>
<keyword evidence="8" id="KW-1003">Cell membrane</keyword>
<evidence type="ECO:0000256" key="8">
    <source>
        <dbReference type="HAMAP-Rule" id="MF_01207"/>
    </source>
</evidence>
<keyword evidence="7 8" id="KW-0472">Membrane</keyword>
<evidence type="ECO:0000256" key="5">
    <source>
        <dbReference type="ARBA" id="ARBA00022989"/>
    </source>
</evidence>
<keyword evidence="8" id="KW-0479">Metal-binding</keyword>
<feature type="domain" description="Ferric oxidoreductase" evidence="9">
    <location>
        <begin position="52"/>
        <end position="162"/>
    </location>
</feature>
<comment type="subcellular location">
    <subcellularLocation>
        <location evidence="8">Cell membrane</location>
        <topology evidence="8">Multi-pass membrane protein</topology>
    </subcellularLocation>
    <subcellularLocation>
        <location evidence="1">Membrane</location>
        <topology evidence="1">Multi-pass membrane protein</topology>
    </subcellularLocation>
</comment>
<comment type="cofactor">
    <cofactor evidence="8">
        <name>FMN</name>
        <dbReference type="ChEBI" id="CHEBI:58210"/>
    </cofactor>
    <text evidence="8">Binds 1 FMN per subunit.</text>
</comment>
<accession>A0ABW4XMX1</accession>
<feature type="transmembrane region" description="Helical" evidence="8">
    <location>
        <begin position="12"/>
        <end position="33"/>
    </location>
</feature>
<dbReference type="InterPro" id="IPR013130">
    <property type="entry name" value="Fe3_Rdtase_TM_dom"/>
</dbReference>
<evidence type="ECO:0000256" key="6">
    <source>
        <dbReference type="ARBA" id="ARBA00023004"/>
    </source>
</evidence>
<feature type="transmembrane region" description="Helical" evidence="8">
    <location>
        <begin position="174"/>
        <end position="191"/>
    </location>
</feature>
<keyword evidence="3 8" id="KW-0349">Heme</keyword>
<evidence type="ECO:0000259" key="9">
    <source>
        <dbReference type="Pfam" id="PF01794"/>
    </source>
</evidence>
<protein>
    <recommendedName>
        <fullName evidence="8">Protein-methionine-sulfoxide reductase heme-binding subunit MsrQ</fullName>
    </recommendedName>
    <alternativeName>
        <fullName evidence="8">Flavocytochrome MsrQ</fullName>
    </alternativeName>
</protein>
<feature type="transmembrane region" description="Helical" evidence="8">
    <location>
        <begin position="45"/>
        <end position="70"/>
    </location>
</feature>
<sequence length="203" mass="23621">MQLLNSKPRLYFLKTVIHLACLLTAGWVFYLAATDQFGGDPVKELIHFYGMSALNVLVLTLCVSPVSRWLKEPMWLRTRRLLGLYAFFFAALHILSFLWFDLQLAFGLFLSEVVKRPYITLGMAAFLLLAALSITSTKAMQRRMGRSWQRLHNWIYLALPVIVVHFYWSVKAYLGEPLIYFAITAFLLWLRKEKLKRGLKRKA</sequence>
<comment type="subunit">
    <text evidence="8">Heterodimer of a catalytic subunit (MsrP) and a heme-binding subunit (MsrQ).</text>
</comment>
<dbReference type="Pfam" id="PF01794">
    <property type="entry name" value="Ferric_reduct"/>
    <property type="match status" value="1"/>
</dbReference>
<feature type="transmembrane region" description="Helical" evidence="8">
    <location>
        <begin position="118"/>
        <end position="139"/>
    </location>
</feature>
<gene>
    <name evidence="8 10" type="primary">msrQ</name>
    <name evidence="10" type="ORF">ACFSJ3_10010</name>
</gene>
<keyword evidence="4 8" id="KW-0812">Transmembrane</keyword>
<keyword evidence="8" id="KW-0288">FMN</keyword>
<keyword evidence="5 8" id="KW-1133">Transmembrane helix</keyword>
<organism evidence="10 11">
    <name type="scientific">Corallincola platygyrae</name>
    <dbReference type="NCBI Taxonomy" id="1193278"/>
    <lineage>
        <taxon>Bacteria</taxon>
        <taxon>Pseudomonadati</taxon>
        <taxon>Pseudomonadota</taxon>
        <taxon>Gammaproteobacteria</taxon>
        <taxon>Alteromonadales</taxon>
        <taxon>Psychromonadaceae</taxon>
        <taxon>Corallincola</taxon>
    </lineage>
</organism>
<comment type="function">
    <text evidence="8">Part of the MsrPQ system that repairs oxidized periplasmic proteins containing methionine sulfoxide residues (Met-O), using respiratory chain electrons. Thus protects these proteins from oxidative-stress damage caused by reactive species of oxygen and chlorine generated by the host defense mechanisms. MsrPQ is essential for the maintenance of envelope integrity under bleach stress, rescuing a wide series of structurally unrelated periplasmic proteins from methionine oxidation. MsrQ provides electrons for reduction to the reductase catalytic subunit MsrP, using the quinone pool of the respiratory chain.</text>
</comment>
<keyword evidence="2 8" id="KW-0813">Transport</keyword>
<dbReference type="PANTHER" id="PTHR36964">
    <property type="entry name" value="PROTEIN-METHIONINE-SULFOXIDE REDUCTASE HEME-BINDING SUBUNIT MSRQ"/>
    <property type="match status" value="1"/>
</dbReference>
<comment type="similarity">
    <text evidence="8">Belongs to the MsrQ family.</text>
</comment>
<comment type="caution">
    <text evidence="10">The sequence shown here is derived from an EMBL/GenBank/DDBJ whole genome shotgun (WGS) entry which is preliminary data.</text>
</comment>
<evidence type="ECO:0000256" key="3">
    <source>
        <dbReference type="ARBA" id="ARBA00022617"/>
    </source>
</evidence>
<dbReference type="NCBIfam" id="NF003831">
    <property type="entry name" value="PRK05419.1-2"/>
    <property type="match status" value="1"/>
</dbReference>
<keyword evidence="11" id="KW-1185">Reference proteome</keyword>
<dbReference type="EMBL" id="JBHUHT010000012">
    <property type="protein sequence ID" value="MFD2096317.1"/>
    <property type="molecule type" value="Genomic_DNA"/>
</dbReference>
<proteinExistence type="inferred from homology"/>
<name>A0ABW4XMX1_9GAMM</name>
<dbReference type="PANTHER" id="PTHR36964:SF1">
    <property type="entry name" value="PROTEIN-METHIONINE-SULFOXIDE REDUCTASE HEME-BINDING SUBUNIT MSRQ"/>
    <property type="match status" value="1"/>
</dbReference>
<evidence type="ECO:0000256" key="7">
    <source>
        <dbReference type="ARBA" id="ARBA00023136"/>
    </source>
</evidence>
<keyword evidence="6 8" id="KW-0408">Iron</keyword>
<evidence type="ECO:0000256" key="2">
    <source>
        <dbReference type="ARBA" id="ARBA00022448"/>
    </source>
</evidence>
<keyword evidence="8" id="KW-0249">Electron transport</keyword>
<feature type="transmembrane region" description="Helical" evidence="8">
    <location>
        <begin position="151"/>
        <end position="168"/>
    </location>
</feature>
<feature type="transmembrane region" description="Helical" evidence="8">
    <location>
        <begin position="82"/>
        <end position="106"/>
    </location>
</feature>
<comment type="cofactor">
    <cofactor evidence="8">
        <name>heme b</name>
        <dbReference type="ChEBI" id="CHEBI:60344"/>
    </cofactor>
    <text evidence="8">Binds 1 heme b (iron(II)-protoporphyrin IX) group per subunit.</text>
</comment>
<evidence type="ECO:0000256" key="4">
    <source>
        <dbReference type="ARBA" id="ARBA00022692"/>
    </source>
</evidence>
<reference evidence="11" key="1">
    <citation type="journal article" date="2019" name="Int. J. Syst. Evol. Microbiol.">
        <title>The Global Catalogue of Microorganisms (GCM) 10K type strain sequencing project: providing services to taxonomists for standard genome sequencing and annotation.</title>
        <authorList>
            <consortium name="The Broad Institute Genomics Platform"/>
            <consortium name="The Broad Institute Genome Sequencing Center for Infectious Disease"/>
            <person name="Wu L."/>
            <person name="Ma J."/>
        </authorList>
    </citation>
    <scope>NUCLEOTIDE SEQUENCE [LARGE SCALE GENOMIC DNA]</scope>
    <source>
        <strain evidence="11">CGMCC 1.10992</strain>
    </source>
</reference>
<dbReference type="InterPro" id="IPR022837">
    <property type="entry name" value="MsrQ-like"/>
</dbReference>
<dbReference type="RefSeq" id="WP_345339302.1">
    <property type="nucleotide sequence ID" value="NZ_BAABLI010000008.1"/>
</dbReference>
<keyword evidence="8" id="KW-0285">Flavoprotein</keyword>